<dbReference type="PANTHER" id="PTHR43243">
    <property type="entry name" value="INNER MEMBRANE TRANSPORTER YGJI-RELATED"/>
    <property type="match status" value="1"/>
</dbReference>
<name>A0ABR2YNY1_9CHLO</name>
<feature type="transmembrane region" description="Helical" evidence="6">
    <location>
        <begin position="127"/>
        <end position="151"/>
    </location>
</feature>
<feature type="transmembrane region" description="Helical" evidence="6">
    <location>
        <begin position="46"/>
        <end position="67"/>
    </location>
</feature>
<dbReference type="PIRSF" id="PIRSF006060">
    <property type="entry name" value="AA_transporter"/>
    <property type="match status" value="1"/>
</dbReference>
<comment type="similarity">
    <text evidence="2">Belongs to the amino acid-polyamine-organocation (APC) superfamily. Cationic amino acid transporter (CAT) (TC 2.A.3.3) family.</text>
</comment>
<feature type="transmembrane region" description="Helical" evidence="6">
    <location>
        <begin position="263"/>
        <end position="288"/>
    </location>
</feature>
<feature type="transmembrane region" description="Helical" evidence="6">
    <location>
        <begin position="73"/>
        <end position="93"/>
    </location>
</feature>
<keyword evidence="4 6" id="KW-1133">Transmembrane helix</keyword>
<dbReference type="EMBL" id="JALJOT010000008">
    <property type="protein sequence ID" value="KAK9908582.1"/>
    <property type="molecule type" value="Genomic_DNA"/>
</dbReference>
<evidence type="ECO:0000313" key="8">
    <source>
        <dbReference type="EMBL" id="KAK9908582.1"/>
    </source>
</evidence>
<feature type="transmembrane region" description="Helical" evidence="6">
    <location>
        <begin position="486"/>
        <end position="508"/>
    </location>
</feature>
<evidence type="ECO:0000256" key="5">
    <source>
        <dbReference type="ARBA" id="ARBA00023136"/>
    </source>
</evidence>
<feature type="transmembrane region" description="Helical" evidence="6">
    <location>
        <begin position="188"/>
        <end position="212"/>
    </location>
</feature>
<feature type="transmembrane region" description="Helical" evidence="6">
    <location>
        <begin position="323"/>
        <end position="348"/>
    </location>
</feature>
<evidence type="ECO:0000259" key="7">
    <source>
        <dbReference type="Pfam" id="PF13906"/>
    </source>
</evidence>
<evidence type="ECO:0000256" key="6">
    <source>
        <dbReference type="SAM" id="Phobius"/>
    </source>
</evidence>
<evidence type="ECO:0000256" key="4">
    <source>
        <dbReference type="ARBA" id="ARBA00022989"/>
    </source>
</evidence>
<proteinExistence type="inferred from homology"/>
<feature type="transmembrane region" description="Helical" evidence="6">
    <location>
        <begin position="455"/>
        <end position="474"/>
    </location>
</feature>
<gene>
    <name evidence="8" type="ORF">WJX75_009995</name>
</gene>
<keyword evidence="9" id="KW-1185">Reference proteome</keyword>
<feature type="transmembrane region" description="Helical" evidence="6">
    <location>
        <begin position="100"/>
        <end position="121"/>
    </location>
</feature>
<comment type="subcellular location">
    <subcellularLocation>
        <location evidence="1">Membrane</location>
        <topology evidence="1">Multi-pass membrane protein</topology>
    </subcellularLocation>
</comment>
<feature type="transmembrane region" description="Helical" evidence="6">
    <location>
        <begin position="163"/>
        <end position="182"/>
    </location>
</feature>
<dbReference type="Pfam" id="PF13906">
    <property type="entry name" value="AA_permease_C"/>
    <property type="match status" value="1"/>
</dbReference>
<evidence type="ECO:0000256" key="2">
    <source>
        <dbReference type="ARBA" id="ARBA00008572"/>
    </source>
</evidence>
<dbReference type="Proteomes" id="UP001491310">
    <property type="component" value="Unassembled WGS sequence"/>
</dbReference>
<reference evidence="8 9" key="1">
    <citation type="journal article" date="2024" name="Nat. Commun.">
        <title>Phylogenomics reveals the evolutionary origins of lichenization in chlorophyte algae.</title>
        <authorList>
            <person name="Puginier C."/>
            <person name="Libourel C."/>
            <person name="Otte J."/>
            <person name="Skaloud P."/>
            <person name="Haon M."/>
            <person name="Grisel S."/>
            <person name="Petersen M."/>
            <person name="Berrin J.G."/>
            <person name="Delaux P.M."/>
            <person name="Dal Grande F."/>
            <person name="Keller J."/>
        </authorList>
    </citation>
    <scope>NUCLEOTIDE SEQUENCE [LARGE SCALE GENOMIC DNA]</scope>
    <source>
        <strain evidence="8 9">SAG 216-7</strain>
    </source>
</reference>
<feature type="transmembrane region" description="Helical" evidence="6">
    <location>
        <begin position="514"/>
        <end position="530"/>
    </location>
</feature>
<sequence>MSIRSFLQRSKILLQRRALLTRSVDEQIQAANAGEPLRRCLGSLDLLLLGLGSILGAGAFVLTGVAAHEHAGPAVMVSYAIAALAALLSGLAYAEFAVDLPVSGGATTCILLTFGELPSWIVACNLILEYTLSVAVCARAATAYGATLLGFQPEAALIRLGPFNLDISAVLLIAALGTLLALGTKESATFNSVVTGMNIIAIVYVLCVGAPFGHASNLIPFAPFGARGVFSAASVVFFAFVGFDSVATVAEEVEDPAASLPIGIMGAVGIAAALYVLLTAVICAMVPYGKIQAGAPFSQAFLSLLSPDDSRLRSAILRTSARFVSFGAVTGIVTSALVSLMGQARIYVTLGRERLLPPWLAEINASRKTPVNATLLTSVSAGLLAVLVDLEVLAELVSIGTLFAFFAVSAGLIWRRCTGSGLSPDQAPETGRRLGAVIVLSLGLSLSYNTGGPEWLVAVAALFWLSAVLWLSHLPTLYMPTKFKMLGAPFSTSLAILANLHLICSMSWQAYVRFGVWMVISLVVYCLYSVHSADGSYAAVEDHEERQEQGGDEEGAECCVEWGGHARRKPPSGGFPHVRR</sequence>
<dbReference type="PANTHER" id="PTHR43243:SF41">
    <property type="entry name" value="CATIONIC AMINO ACID TRANSPORTER 7, CHLOROPLASTIC"/>
    <property type="match status" value="1"/>
</dbReference>
<keyword evidence="5 6" id="KW-0472">Membrane</keyword>
<keyword evidence="3 6" id="KW-0812">Transmembrane</keyword>
<feature type="transmembrane region" description="Helical" evidence="6">
    <location>
        <begin position="224"/>
        <end position="243"/>
    </location>
</feature>
<dbReference type="Gene3D" id="1.20.1740.10">
    <property type="entry name" value="Amino acid/polyamine transporter I"/>
    <property type="match status" value="1"/>
</dbReference>
<organism evidence="8 9">
    <name type="scientific">Coccomyxa subellipsoidea</name>
    <dbReference type="NCBI Taxonomy" id="248742"/>
    <lineage>
        <taxon>Eukaryota</taxon>
        <taxon>Viridiplantae</taxon>
        <taxon>Chlorophyta</taxon>
        <taxon>core chlorophytes</taxon>
        <taxon>Trebouxiophyceae</taxon>
        <taxon>Trebouxiophyceae incertae sedis</taxon>
        <taxon>Coccomyxaceae</taxon>
        <taxon>Coccomyxa</taxon>
    </lineage>
</organism>
<protein>
    <recommendedName>
        <fullName evidence="7">Cationic amino acid transporter C-terminal domain-containing protein</fullName>
    </recommendedName>
</protein>
<feature type="domain" description="Cationic amino acid transporter C-terminal" evidence="7">
    <location>
        <begin position="489"/>
        <end position="531"/>
    </location>
</feature>
<dbReference type="InterPro" id="IPR029485">
    <property type="entry name" value="CAT_C"/>
</dbReference>
<dbReference type="InterPro" id="IPR002293">
    <property type="entry name" value="AA/rel_permease1"/>
</dbReference>
<comment type="caution">
    <text evidence="8">The sequence shown here is derived from an EMBL/GenBank/DDBJ whole genome shotgun (WGS) entry which is preliminary data.</text>
</comment>
<evidence type="ECO:0000256" key="1">
    <source>
        <dbReference type="ARBA" id="ARBA00004141"/>
    </source>
</evidence>
<evidence type="ECO:0000313" key="9">
    <source>
        <dbReference type="Proteomes" id="UP001491310"/>
    </source>
</evidence>
<accession>A0ABR2YNY1</accession>
<dbReference type="Pfam" id="PF13520">
    <property type="entry name" value="AA_permease_2"/>
    <property type="match status" value="1"/>
</dbReference>
<evidence type="ECO:0000256" key="3">
    <source>
        <dbReference type="ARBA" id="ARBA00022692"/>
    </source>
</evidence>
<feature type="transmembrane region" description="Helical" evidence="6">
    <location>
        <begin position="392"/>
        <end position="414"/>
    </location>
</feature>